<feature type="compositionally biased region" description="Low complexity" evidence="1">
    <location>
        <begin position="168"/>
        <end position="183"/>
    </location>
</feature>
<feature type="compositionally biased region" description="Basic and acidic residues" evidence="1">
    <location>
        <begin position="87"/>
        <end position="102"/>
    </location>
</feature>
<dbReference type="AlphaFoldDB" id="A0A6J4K9I9"/>
<feature type="compositionally biased region" description="Basic residues" evidence="1">
    <location>
        <begin position="60"/>
        <end position="86"/>
    </location>
</feature>
<feature type="region of interest" description="Disordered" evidence="1">
    <location>
        <begin position="428"/>
        <end position="457"/>
    </location>
</feature>
<protein>
    <submittedName>
        <fullName evidence="2">FAD/FMN-containing dehydrogenases</fullName>
    </submittedName>
</protein>
<proteinExistence type="predicted"/>
<accession>A0A6J4K9I9</accession>
<evidence type="ECO:0000313" key="2">
    <source>
        <dbReference type="EMBL" id="CAA9299711.1"/>
    </source>
</evidence>
<feature type="non-terminal residue" evidence="2">
    <location>
        <position position="457"/>
    </location>
</feature>
<feature type="compositionally biased region" description="Basic residues" evidence="1">
    <location>
        <begin position="199"/>
        <end position="221"/>
    </location>
</feature>
<feature type="region of interest" description="Disordered" evidence="1">
    <location>
        <begin position="383"/>
        <end position="407"/>
    </location>
</feature>
<feature type="compositionally biased region" description="Basic residues" evidence="1">
    <location>
        <begin position="103"/>
        <end position="112"/>
    </location>
</feature>
<feature type="compositionally biased region" description="Basic residues" evidence="1">
    <location>
        <begin position="133"/>
        <end position="143"/>
    </location>
</feature>
<sequence length="457" mass="48964">GRTSARPRRRPRGRRGTAPGQLPRGPGGRDRPAGQADVQPVPGADPDGCARAGHLGADRRPRRRHRRPDGRRRRHVHLRGPRRRHPAARDDAAGGPAAEDHHPRRSRHRAGHRVGLVPQRHAARVGARAGRADRHRRGRHRLPRAASRPLPGLPQLLRDARLRHPAADRAGAGPALGRAAARPLPRPGGPGHGDDLGRRQRQLRGRTGRLPRRGRVSRRRGLLVPGHADQRAGPGEQLHRPGHLLPLDPARPRDPVRPAHHVGLPLAVGHRLVLVLTGVRRSEPAAPALVAATPPAQQLLLAAAGPGAAVRAGRPGRAAPWASAARTGGAGRRAARRAVRRVPALVPRRGPRRAALALPGPAARALAVVPDAARAHVRERRLLGHGAGGAERGEDEPAPRAPGPRAARAQVALLRRLLLRRRVRPALRRRGLPGGQEDLRPGQPLPRPLREGGATTV</sequence>
<gene>
    <name evidence="2" type="ORF">AVDCRST_MAG48-1219</name>
</gene>
<feature type="non-terminal residue" evidence="2">
    <location>
        <position position="1"/>
    </location>
</feature>
<feature type="compositionally biased region" description="Basic residues" evidence="1">
    <location>
        <begin position="1"/>
        <end position="15"/>
    </location>
</feature>
<reference evidence="2" key="1">
    <citation type="submission" date="2020-02" db="EMBL/GenBank/DDBJ databases">
        <authorList>
            <person name="Meier V. D."/>
        </authorList>
    </citation>
    <scope>NUCLEOTIDE SEQUENCE</scope>
    <source>
        <strain evidence="2">AVDCRST_MAG48</strain>
    </source>
</reference>
<name>A0A6J4K9I9_9ACTN</name>
<dbReference type="EMBL" id="CADCTS010000176">
    <property type="protein sequence ID" value="CAA9299711.1"/>
    <property type="molecule type" value="Genomic_DNA"/>
</dbReference>
<feature type="region of interest" description="Disordered" evidence="1">
    <location>
        <begin position="1"/>
        <end position="154"/>
    </location>
</feature>
<evidence type="ECO:0000256" key="1">
    <source>
        <dbReference type="SAM" id="MobiDB-lite"/>
    </source>
</evidence>
<organism evidence="2">
    <name type="scientific">uncultured Friedmanniella sp</name>
    <dbReference type="NCBI Taxonomy" id="335381"/>
    <lineage>
        <taxon>Bacteria</taxon>
        <taxon>Bacillati</taxon>
        <taxon>Actinomycetota</taxon>
        <taxon>Actinomycetes</taxon>
        <taxon>Propionibacteriales</taxon>
        <taxon>Nocardioidaceae</taxon>
        <taxon>Friedmanniella</taxon>
        <taxon>environmental samples</taxon>
    </lineage>
</organism>
<feature type="region of interest" description="Disordered" evidence="1">
    <location>
        <begin position="168"/>
        <end position="252"/>
    </location>
</feature>